<proteinExistence type="predicted"/>
<accession>A0A0A8Z2V9</accession>
<reference evidence="1" key="1">
    <citation type="submission" date="2014-09" db="EMBL/GenBank/DDBJ databases">
        <authorList>
            <person name="Magalhaes I.L.F."/>
            <person name="Oliveira U."/>
            <person name="Santos F.R."/>
            <person name="Vidigal T.H.D.A."/>
            <person name="Brescovit A.D."/>
            <person name="Santos A.J."/>
        </authorList>
    </citation>
    <scope>NUCLEOTIDE SEQUENCE</scope>
    <source>
        <tissue evidence="1">Shoot tissue taken approximately 20 cm above the soil surface</tissue>
    </source>
</reference>
<dbReference type="AlphaFoldDB" id="A0A0A8Z2V9"/>
<sequence length="29" mass="3144">MPLSVTVAAPCVIDIPMAYPRFVTFFSGI</sequence>
<reference evidence="1" key="2">
    <citation type="journal article" date="2015" name="Data Brief">
        <title>Shoot transcriptome of the giant reed, Arundo donax.</title>
        <authorList>
            <person name="Barrero R.A."/>
            <person name="Guerrero F.D."/>
            <person name="Moolhuijzen P."/>
            <person name="Goolsby J.A."/>
            <person name="Tidwell J."/>
            <person name="Bellgard S.E."/>
            <person name="Bellgard M.I."/>
        </authorList>
    </citation>
    <scope>NUCLEOTIDE SEQUENCE</scope>
    <source>
        <tissue evidence="1">Shoot tissue taken approximately 20 cm above the soil surface</tissue>
    </source>
</reference>
<name>A0A0A8Z2V9_ARUDO</name>
<protein>
    <submittedName>
        <fullName evidence="1">Uncharacterized protein</fullName>
    </submittedName>
</protein>
<dbReference type="EMBL" id="GBRH01268723">
    <property type="protein sequence ID" value="JAD29172.1"/>
    <property type="molecule type" value="Transcribed_RNA"/>
</dbReference>
<evidence type="ECO:0000313" key="1">
    <source>
        <dbReference type="EMBL" id="JAD29172.1"/>
    </source>
</evidence>
<organism evidence="1">
    <name type="scientific">Arundo donax</name>
    <name type="common">Giant reed</name>
    <name type="synonym">Donax arundinaceus</name>
    <dbReference type="NCBI Taxonomy" id="35708"/>
    <lineage>
        <taxon>Eukaryota</taxon>
        <taxon>Viridiplantae</taxon>
        <taxon>Streptophyta</taxon>
        <taxon>Embryophyta</taxon>
        <taxon>Tracheophyta</taxon>
        <taxon>Spermatophyta</taxon>
        <taxon>Magnoliopsida</taxon>
        <taxon>Liliopsida</taxon>
        <taxon>Poales</taxon>
        <taxon>Poaceae</taxon>
        <taxon>PACMAD clade</taxon>
        <taxon>Arundinoideae</taxon>
        <taxon>Arundineae</taxon>
        <taxon>Arundo</taxon>
    </lineage>
</organism>